<organism evidence="1 2">
    <name type="scientific">Shewanella atlantica</name>
    <dbReference type="NCBI Taxonomy" id="271099"/>
    <lineage>
        <taxon>Bacteria</taxon>
        <taxon>Pseudomonadati</taxon>
        <taxon>Pseudomonadota</taxon>
        <taxon>Gammaproteobacteria</taxon>
        <taxon>Alteromonadales</taxon>
        <taxon>Shewanellaceae</taxon>
        <taxon>Shewanella</taxon>
    </lineage>
</organism>
<evidence type="ECO:0000313" key="1">
    <source>
        <dbReference type="EMBL" id="RTR33212.1"/>
    </source>
</evidence>
<dbReference type="OrthoDB" id="102994at2"/>
<evidence type="ECO:0000313" key="2">
    <source>
        <dbReference type="Proteomes" id="UP000282060"/>
    </source>
</evidence>
<keyword evidence="2" id="KW-1185">Reference proteome</keyword>
<reference evidence="1 2" key="1">
    <citation type="submission" date="2018-12" db="EMBL/GenBank/DDBJ databases">
        <authorList>
            <person name="Yu L."/>
        </authorList>
    </citation>
    <scope>NUCLEOTIDE SEQUENCE [LARGE SCALE GENOMIC DNA]</scope>
    <source>
        <strain evidence="1 2">HAW-EB5</strain>
    </source>
</reference>
<comment type="caution">
    <text evidence="1">The sequence shown here is derived from an EMBL/GenBank/DDBJ whole genome shotgun (WGS) entry which is preliminary data.</text>
</comment>
<accession>A0A431WCI1</accession>
<name>A0A431WCI1_9GAMM</name>
<protein>
    <submittedName>
        <fullName evidence="1">Uncharacterized protein</fullName>
    </submittedName>
</protein>
<dbReference type="Proteomes" id="UP000282060">
    <property type="component" value="Unassembled WGS sequence"/>
</dbReference>
<gene>
    <name evidence="1" type="ORF">EKG39_05545</name>
</gene>
<dbReference type="RefSeq" id="WP_148103052.1">
    <property type="nucleotide sequence ID" value="NZ_RXNV01000002.1"/>
</dbReference>
<sequence length="75" mass="8679">MDILAKQCGTSVLMIEQHYSHVVPKMFTRELSGVEVRKSKPKKKVISPTALAKKQARLVKQFKEWSMEYKKRGCI</sequence>
<proteinExistence type="predicted"/>
<dbReference type="EMBL" id="RXNV01000002">
    <property type="protein sequence ID" value="RTR33212.1"/>
    <property type="molecule type" value="Genomic_DNA"/>
</dbReference>
<dbReference type="AlphaFoldDB" id="A0A431WCI1"/>